<protein>
    <recommendedName>
        <fullName evidence="7">Acyl-CoA:diacylglycerol acyltransferase</fullName>
        <ecNumber evidence="3">2.3.1.122</ecNumber>
        <ecNumber evidence="4">2.3.1.20</ecNumber>
    </recommendedName>
</protein>
<dbReference type="PANTHER" id="PTHR48098">
    <property type="entry name" value="ENTEROCHELIN ESTERASE-RELATED"/>
    <property type="match status" value="1"/>
</dbReference>
<accession>A0A075UZK2</accession>
<evidence type="ECO:0000256" key="3">
    <source>
        <dbReference type="ARBA" id="ARBA00012820"/>
    </source>
</evidence>
<sequence>MSSPTRRPVAEGPDHAVSRRGLLLGAAALGGSALISACGAEKPPLVGPPPVAPPTTPTPLTEAVTVQKMRSAARNRDVNLVIIAPDGVSRVGMPVCVALHGRGADARTFLNLGVQDALNRAVASGLPGFAVAAVDGDNYWVDVGKDDDPQRMLSDELPGWLAQRQLRPPSAMFGISMGGFGALRYARDHKNLKAVAVASAALFVSWPDAKSRKVFEDRAQWESHEPLLHTGDLSAEVTGVWCGNSDPFARADRKLIKALDPAVAKMTPGAHNDDYWREIMPDVLKFVGDRIA</sequence>
<dbReference type="STRING" id="208439.AJAP_27790"/>
<dbReference type="InterPro" id="IPR006311">
    <property type="entry name" value="TAT_signal"/>
</dbReference>
<dbReference type="eggNOG" id="COG0627">
    <property type="taxonomic scope" value="Bacteria"/>
</dbReference>
<dbReference type="EMBL" id="CP008953">
    <property type="protein sequence ID" value="AIG78403.1"/>
    <property type="molecule type" value="Genomic_DNA"/>
</dbReference>
<dbReference type="KEGG" id="aja:AJAP_27790"/>
<comment type="catalytic activity">
    <reaction evidence="1">
        <text>2 alpha,alpha'-trehalose 6-mycolate = alpha,alpha'-trehalose 6,6'-bismycolate + alpha,alpha-trehalose</text>
        <dbReference type="Rhea" id="RHEA:23472"/>
        <dbReference type="ChEBI" id="CHEBI:16551"/>
        <dbReference type="ChEBI" id="CHEBI:18195"/>
        <dbReference type="ChEBI" id="CHEBI:18234"/>
        <dbReference type="EC" id="2.3.1.122"/>
    </reaction>
</comment>
<reference evidence="9 10" key="1">
    <citation type="journal article" date="2014" name="J. Biotechnol.">
        <title>Complete genome sequence of the actinobacterium Amycolatopsis japonica MG417-CF17(T) (=DSM 44213T) producing (S,S)-N,N'-ethylenediaminedisuccinic acid.</title>
        <authorList>
            <person name="Stegmann E."/>
            <person name="Albersmeier A."/>
            <person name="Spohn M."/>
            <person name="Gert H."/>
            <person name="Weber T."/>
            <person name="Wohlleben W."/>
            <person name="Kalinowski J."/>
            <person name="Ruckert C."/>
        </authorList>
    </citation>
    <scope>NUCLEOTIDE SEQUENCE [LARGE SCALE GENOMIC DNA]</scope>
    <source>
        <strain evidence="10">MG417-CF17 (DSM 44213)</strain>
    </source>
</reference>
<dbReference type="EC" id="2.3.1.122" evidence="3"/>
<gene>
    <name evidence="9" type="ORF">AJAP_27790</name>
</gene>
<evidence type="ECO:0000256" key="6">
    <source>
        <dbReference type="ARBA" id="ARBA00023315"/>
    </source>
</evidence>
<dbReference type="PANTHER" id="PTHR48098:SF1">
    <property type="entry name" value="DIACYLGLYCEROL ACYLTRANSFERASE_MYCOLYLTRANSFERASE AG85A"/>
    <property type="match status" value="1"/>
</dbReference>
<evidence type="ECO:0000256" key="5">
    <source>
        <dbReference type="ARBA" id="ARBA00022679"/>
    </source>
</evidence>
<evidence type="ECO:0000313" key="10">
    <source>
        <dbReference type="Proteomes" id="UP000028492"/>
    </source>
</evidence>
<dbReference type="InterPro" id="IPR029058">
    <property type="entry name" value="AB_hydrolase_fold"/>
</dbReference>
<dbReference type="InterPro" id="IPR050583">
    <property type="entry name" value="Mycobacterial_A85_antigen"/>
</dbReference>
<evidence type="ECO:0000256" key="2">
    <source>
        <dbReference type="ARBA" id="ARBA00005874"/>
    </source>
</evidence>
<comment type="catalytic activity">
    <reaction evidence="8">
        <text>an acyl-CoA + a 1,2-diacyl-sn-glycerol = a triacyl-sn-glycerol + CoA</text>
        <dbReference type="Rhea" id="RHEA:10868"/>
        <dbReference type="ChEBI" id="CHEBI:17815"/>
        <dbReference type="ChEBI" id="CHEBI:57287"/>
        <dbReference type="ChEBI" id="CHEBI:58342"/>
        <dbReference type="ChEBI" id="CHEBI:64615"/>
        <dbReference type="EC" id="2.3.1.20"/>
    </reaction>
</comment>
<keyword evidence="5" id="KW-0808">Transferase</keyword>
<dbReference type="Pfam" id="PF00756">
    <property type="entry name" value="Esterase"/>
    <property type="match status" value="1"/>
</dbReference>
<dbReference type="InterPro" id="IPR000801">
    <property type="entry name" value="Esterase-like"/>
</dbReference>
<organism evidence="9 10">
    <name type="scientific">Amycolatopsis japonica</name>
    <dbReference type="NCBI Taxonomy" id="208439"/>
    <lineage>
        <taxon>Bacteria</taxon>
        <taxon>Bacillati</taxon>
        <taxon>Actinomycetota</taxon>
        <taxon>Actinomycetes</taxon>
        <taxon>Pseudonocardiales</taxon>
        <taxon>Pseudonocardiaceae</taxon>
        <taxon>Amycolatopsis</taxon>
        <taxon>Amycolatopsis japonica group</taxon>
    </lineage>
</organism>
<dbReference type="Gene3D" id="3.40.50.1820">
    <property type="entry name" value="alpha/beta hydrolase"/>
    <property type="match status" value="1"/>
</dbReference>
<comment type="similarity">
    <text evidence="2">Belongs to the mycobacterial A85 antigen family.</text>
</comment>
<evidence type="ECO:0000256" key="8">
    <source>
        <dbReference type="ARBA" id="ARBA00048109"/>
    </source>
</evidence>
<keyword evidence="10" id="KW-1185">Reference proteome</keyword>
<name>A0A075UZK2_9PSEU</name>
<dbReference type="SUPFAM" id="SSF53474">
    <property type="entry name" value="alpha/beta-Hydrolases"/>
    <property type="match status" value="1"/>
</dbReference>
<evidence type="ECO:0000256" key="4">
    <source>
        <dbReference type="ARBA" id="ARBA00013244"/>
    </source>
</evidence>
<dbReference type="GO" id="GO:0050348">
    <property type="term" value="F:trehalose O-mycolyltransferase activity"/>
    <property type="evidence" value="ECO:0007669"/>
    <property type="project" value="UniProtKB-EC"/>
</dbReference>
<dbReference type="PROSITE" id="PS51318">
    <property type="entry name" value="TAT"/>
    <property type="match status" value="1"/>
</dbReference>
<proteinExistence type="inferred from homology"/>
<keyword evidence="6" id="KW-0012">Acyltransferase</keyword>
<dbReference type="AlphaFoldDB" id="A0A075UZK2"/>
<dbReference type="GO" id="GO:0004144">
    <property type="term" value="F:diacylglycerol O-acyltransferase activity"/>
    <property type="evidence" value="ECO:0007669"/>
    <property type="project" value="UniProtKB-EC"/>
</dbReference>
<evidence type="ECO:0000313" key="9">
    <source>
        <dbReference type="EMBL" id="AIG78403.1"/>
    </source>
</evidence>
<dbReference type="Proteomes" id="UP000028492">
    <property type="component" value="Chromosome"/>
</dbReference>
<dbReference type="HOGENOM" id="CLU_059519_0_0_11"/>
<evidence type="ECO:0000256" key="1">
    <source>
        <dbReference type="ARBA" id="ARBA00000697"/>
    </source>
</evidence>
<dbReference type="EC" id="2.3.1.20" evidence="4"/>
<evidence type="ECO:0000256" key="7">
    <source>
        <dbReference type="ARBA" id="ARBA00032572"/>
    </source>
</evidence>